<keyword evidence="3" id="KW-0614">Plasmid</keyword>
<keyword evidence="1" id="KW-0812">Transmembrane</keyword>
<feature type="transmembrane region" description="Helical" evidence="1">
    <location>
        <begin position="120"/>
        <end position="142"/>
    </location>
</feature>
<feature type="transmembrane region" description="Helical" evidence="1">
    <location>
        <begin position="194"/>
        <end position="213"/>
    </location>
</feature>
<proteinExistence type="predicted"/>
<feature type="transmembrane region" description="Helical" evidence="1">
    <location>
        <begin position="149"/>
        <end position="168"/>
    </location>
</feature>
<keyword evidence="1" id="KW-0472">Membrane</keyword>
<feature type="transmembrane region" description="Helical" evidence="1">
    <location>
        <begin position="85"/>
        <end position="108"/>
    </location>
</feature>
<evidence type="ECO:0000259" key="2">
    <source>
        <dbReference type="Pfam" id="PF23866"/>
    </source>
</evidence>
<comment type="caution">
    <text evidence="3">The sequence shown here is derived from an EMBL/GenBank/DDBJ whole genome shotgun (WGS) entry which is preliminary data.</text>
</comment>
<dbReference type="RefSeq" id="WP_266944572.1">
    <property type="nucleotide sequence ID" value="NZ_JAPEMK010000002.1"/>
</dbReference>
<keyword evidence="1" id="KW-1133">Transmembrane helix</keyword>
<dbReference type="Proteomes" id="UP001257627">
    <property type="component" value="Unassembled WGS sequence"/>
</dbReference>
<evidence type="ECO:0000313" key="4">
    <source>
        <dbReference type="Proteomes" id="UP001257627"/>
    </source>
</evidence>
<feature type="domain" description="DUF7224" evidence="2">
    <location>
        <begin position="265"/>
        <end position="405"/>
    </location>
</feature>
<dbReference type="InterPro" id="IPR055648">
    <property type="entry name" value="DUF7224"/>
</dbReference>
<dbReference type="Pfam" id="PF23866">
    <property type="entry name" value="DUF7224"/>
    <property type="match status" value="1"/>
</dbReference>
<dbReference type="EMBL" id="JARAKF010000003">
    <property type="protein sequence ID" value="MDU9001543.1"/>
    <property type="molecule type" value="Genomic_DNA"/>
</dbReference>
<feature type="transmembrane region" description="Helical" evidence="1">
    <location>
        <begin position="12"/>
        <end position="27"/>
    </location>
</feature>
<reference evidence="3 4" key="1">
    <citation type="submission" date="2023-02" db="EMBL/GenBank/DDBJ databases">
        <authorList>
            <person name="Maleckis M."/>
        </authorList>
    </citation>
    <scope>NUCLEOTIDE SEQUENCE [LARGE SCALE GENOMIC DNA]</scope>
    <source>
        <strain evidence="3 4">P8-A2</strain>
        <plasmid evidence="3">unnamed1</plasmid>
    </source>
</reference>
<accession>A0ABU3V618</accession>
<evidence type="ECO:0000256" key="1">
    <source>
        <dbReference type="SAM" id="Phobius"/>
    </source>
</evidence>
<gene>
    <name evidence="3" type="ORF">PU648_56910</name>
</gene>
<evidence type="ECO:0000313" key="3">
    <source>
        <dbReference type="EMBL" id="MDU9001543.1"/>
    </source>
</evidence>
<feature type="transmembrane region" description="Helical" evidence="1">
    <location>
        <begin position="47"/>
        <end position="64"/>
    </location>
</feature>
<name>A0ABU3V618_9ACTN</name>
<protein>
    <recommendedName>
        <fullName evidence="2">DUF7224 domain-containing protein</fullName>
    </recommendedName>
</protein>
<feature type="transmembrane region" description="Helical" evidence="1">
    <location>
        <begin position="220"/>
        <end position="245"/>
    </location>
</feature>
<sequence length="416" mass="44607">MIIWHQLRRSAAQWVILPAALFVYLYMQSAVSTVPSHYGIESGESTIYALATIAPAVAACAAWDSGRMRPVRHMLTTSSRSRWSLLLFIGTPLAALEAALLVLAVVLARINTGVLPSGAGWTALAHMIIVPAEWAVIGWYAGGRLPRSIAAPAAAALCWTWLTMPHAMSNAWLRHLGGFIDGTSTITDVHRAEIYFVPWIFTGCLIAVTWLLTRTGPRRVFLPAGTGAAAVALLAGYAAVSGWGYSNPETVRAVHSVCSGTSPQICVPPEYRSYIPQIRHSTQGPLSALAAAGVTQPKRMEILSPSAKPAPGVWRLHWSLPTVHQQAEYHTAADVMAVSAVEGTAAQHGKHSCGGPSAPELVWATAVAGNKDEVRKETDPQLWSLVGPVLDEPVKQQSAWFTQQVLDHACTVEGAR</sequence>
<keyword evidence="4" id="KW-1185">Reference proteome</keyword>
<geneLocation type="plasmid" evidence="3">
    <name>unnamed1</name>
</geneLocation>
<organism evidence="3 4">
    <name type="scientific">Streptomyces mirabilis</name>
    <dbReference type="NCBI Taxonomy" id="68239"/>
    <lineage>
        <taxon>Bacteria</taxon>
        <taxon>Bacillati</taxon>
        <taxon>Actinomycetota</taxon>
        <taxon>Actinomycetes</taxon>
        <taxon>Kitasatosporales</taxon>
        <taxon>Streptomycetaceae</taxon>
        <taxon>Streptomyces</taxon>
    </lineage>
</organism>